<organism evidence="1 2">
    <name type="scientific">Eumeta variegata</name>
    <name type="common">Bagworm moth</name>
    <name type="synonym">Eumeta japonica</name>
    <dbReference type="NCBI Taxonomy" id="151549"/>
    <lineage>
        <taxon>Eukaryota</taxon>
        <taxon>Metazoa</taxon>
        <taxon>Ecdysozoa</taxon>
        <taxon>Arthropoda</taxon>
        <taxon>Hexapoda</taxon>
        <taxon>Insecta</taxon>
        <taxon>Pterygota</taxon>
        <taxon>Neoptera</taxon>
        <taxon>Endopterygota</taxon>
        <taxon>Lepidoptera</taxon>
        <taxon>Glossata</taxon>
        <taxon>Ditrysia</taxon>
        <taxon>Tineoidea</taxon>
        <taxon>Psychidae</taxon>
        <taxon>Oiketicinae</taxon>
        <taxon>Eumeta</taxon>
    </lineage>
</organism>
<proteinExistence type="predicted"/>
<protein>
    <submittedName>
        <fullName evidence="1">Uncharacterized protein</fullName>
    </submittedName>
</protein>
<evidence type="ECO:0000313" key="1">
    <source>
        <dbReference type="EMBL" id="GBP61321.1"/>
    </source>
</evidence>
<gene>
    <name evidence="1" type="ORF">EVAR_53236_1</name>
</gene>
<dbReference type="AlphaFoldDB" id="A0A4C1XBP7"/>
<accession>A0A4C1XBP7</accession>
<name>A0A4C1XBP7_EUMVA</name>
<comment type="caution">
    <text evidence="1">The sequence shown here is derived from an EMBL/GenBank/DDBJ whole genome shotgun (WGS) entry which is preliminary data.</text>
</comment>
<dbReference type="Proteomes" id="UP000299102">
    <property type="component" value="Unassembled WGS sequence"/>
</dbReference>
<reference evidence="1 2" key="1">
    <citation type="journal article" date="2019" name="Commun. Biol.">
        <title>The bagworm genome reveals a unique fibroin gene that provides high tensile strength.</title>
        <authorList>
            <person name="Kono N."/>
            <person name="Nakamura H."/>
            <person name="Ohtoshi R."/>
            <person name="Tomita M."/>
            <person name="Numata K."/>
            <person name="Arakawa K."/>
        </authorList>
    </citation>
    <scope>NUCLEOTIDE SEQUENCE [LARGE SCALE GENOMIC DNA]</scope>
</reference>
<evidence type="ECO:0000313" key="2">
    <source>
        <dbReference type="Proteomes" id="UP000299102"/>
    </source>
</evidence>
<sequence>MRQTPLRGGALIASGALIATGGAPGLRDVRTYGCTSSLSASRLAESIALMMMMRIDLDNLRLIECIRLKNRVIEQIQLSAPDAIIVPATMVVGDPLSLPLGHFTLHILHSGLCMSTERGSHNNAPTVLHKNRTLLRPCTGNPFPLALRYRRYNGPYPLPRY</sequence>
<keyword evidence="2" id="KW-1185">Reference proteome</keyword>
<dbReference type="EMBL" id="BGZK01000811">
    <property type="protein sequence ID" value="GBP61321.1"/>
    <property type="molecule type" value="Genomic_DNA"/>
</dbReference>